<sequence length="140" mass="14975">MKLWISLFILVSLPTQLSAHETIPLRSCSGANTQVEVIGEFNFSRAELIAAARAVEQELGPEGLIEEGLAERGADGRCGIVDRWNMAAYIAQQTCIANTGIATAFAEITAPNSALTDDHHTRFGYSAGMSGMCAVCLEIE</sequence>
<evidence type="ECO:0000313" key="2">
    <source>
        <dbReference type="Proteomes" id="UP000613768"/>
    </source>
</evidence>
<dbReference type="AlphaFoldDB" id="A0AAW3ZHR1"/>
<organism evidence="1 2">
    <name type="scientific">Pseudomarimonas arenosa</name>
    <dbReference type="NCBI Taxonomy" id="2774145"/>
    <lineage>
        <taxon>Bacteria</taxon>
        <taxon>Pseudomonadati</taxon>
        <taxon>Pseudomonadota</taxon>
        <taxon>Gammaproteobacteria</taxon>
        <taxon>Lysobacterales</taxon>
        <taxon>Lysobacteraceae</taxon>
        <taxon>Pseudomarimonas</taxon>
    </lineage>
</organism>
<evidence type="ECO:0000313" key="1">
    <source>
        <dbReference type="EMBL" id="MBD8524279.1"/>
    </source>
</evidence>
<comment type="caution">
    <text evidence="1">The sequence shown here is derived from an EMBL/GenBank/DDBJ whole genome shotgun (WGS) entry which is preliminary data.</text>
</comment>
<dbReference type="RefSeq" id="WP_192027621.1">
    <property type="nucleotide sequence ID" value="NZ_JACYTR010000001.1"/>
</dbReference>
<keyword evidence="2" id="KW-1185">Reference proteome</keyword>
<proteinExistence type="predicted"/>
<accession>A0AAW3ZHR1</accession>
<dbReference type="Proteomes" id="UP000613768">
    <property type="component" value="Unassembled WGS sequence"/>
</dbReference>
<dbReference type="EMBL" id="JACYTR010000001">
    <property type="protein sequence ID" value="MBD8524279.1"/>
    <property type="molecule type" value="Genomic_DNA"/>
</dbReference>
<reference evidence="1 2" key="1">
    <citation type="submission" date="2020-09" db="EMBL/GenBank/DDBJ databases">
        <title>Pseudoxanthomonas sp. CAU 1598 isolated from sand of Yaerae Beach.</title>
        <authorList>
            <person name="Kim W."/>
        </authorList>
    </citation>
    <scope>NUCLEOTIDE SEQUENCE [LARGE SCALE GENOMIC DNA]</scope>
    <source>
        <strain evidence="1 2">CAU 1598</strain>
    </source>
</reference>
<name>A0AAW3ZHR1_9GAMM</name>
<protein>
    <submittedName>
        <fullName evidence="1">Uncharacterized protein</fullName>
    </submittedName>
</protein>
<gene>
    <name evidence="1" type="ORF">IFO71_00850</name>
</gene>